<keyword evidence="2" id="KW-1185">Reference proteome</keyword>
<evidence type="ECO:0000313" key="1">
    <source>
        <dbReference type="EnsemblMetazoa" id="tetur20g00670.1"/>
    </source>
</evidence>
<dbReference type="AlphaFoldDB" id="T1KSS5"/>
<reference evidence="1" key="2">
    <citation type="submission" date="2015-06" db="UniProtKB">
        <authorList>
            <consortium name="EnsemblMetazoa"/>
        </authorList>
    </citation>
    <scope>IDENTIFICATION</scope>
</reference>
<proteinExistence type="predicted"/>
<dbReference type="HOGENOM" id="CLU_117352_1_0_1"/>
<reference evidence="2" key="1">
    <citation type="submission" date="2011-08" db="EMBL/GenBank/DDBJ databases">
        <authorList>
            <person name="Rombauts S."/>
        </authorList>
    </citation>
    <scope>NUCLEOTIDE SEQUENCE</scope>
    <source>
        <strain evidence="2">London</strain>
    </source>
</reference>
<accession>T1KSS5</accession>
<protein>
    <submittedName>
        <fullName evidence="1">Uncharacterized protein</fullName>
    </submittedName>
</protein>
<dbReference type="Proteomes" id="UP000015104">
    <property type="component" value="Unassembled WGS sequence"/>
</dbReference>
<dbReference type="EnsemblMetazoa" id="tetur20g00670.1">
    <property type="protein sequence ID" value="tetur20g00670.1"/>
    <property type="gene ID" value="tetur20g00670"/>
</dbReference>
<evidence type="ECO:0000313" key="2">
    <source>
        <dbReference type="Proteomes" id="UP000015104"/>
    </source>
</evidence>
<dbReference type="EMBL" id="CAEY01000509">
    <property type="status" value="NOT_ANNOTATED_CDS"/>
    <property type="molecule type" value="Genomic_DNA"/>
</dbReference>
<organism evidence="1 2">
    <name type="scientific">Tetranychus urticae</name>
    <name type="common">Two-spotted spider mite</name>
    <dbReference type="NCBI Taxonomy" id="32264"/>
    <lineage>
        <taxon>Eukaryota</taxon>
        <taxon>Metazoa</taxon>
        <taxon>Ecdysozoa</taxon>
        <taxon>Arthropoda</taxon>
        <taxon>Chelicerata</taxon>
        <taxon>Arachnida</taxon>
        <taxon>Acari</taxon>
        <taxon>Acariformes</taxon>
        <taxon>Trombidiformes</taxon>
        <taxon>Prostigmata</taxon>
        <taxon>Eleutherengona</taxon>
        <taxon>Raphignathae</taxon>
        <taxon>Tetranychoidea</taxon>
        <taxon>Tetranychidae</taxon>
        <taxon>Tetranychus</taxon>
    </lineage>
</organism>
<sequence>MVARKIDQVKNLYGYRDIPKDAKTFYNSTEQSLQLLLKSMNDTQISDATKYYSNVVELTYFVEKELKIVDVDYISVNSRSSLPRDELQAMMDAYIDDIEMVRVYEVSFGHSDRVDMEIVDRLKSLSNDLKNLNVYRDDEILYEEQSLARRAMDQCLLQLRFLLDQFTETFVFY</sequence>
<name>T1KSS5_TETUR</name>